<comment type="caution">
    <text evidence="1">The sequence shown here is derived from an EMBL/GenBank/DDBJ whole genome shotgun (WGS) entry which is preliminary data.</text>
</comment>
<accession>A0A8S1UZK1</accession>
<dbReference type="EMBL" id="CAJJDO010000051">
    <property type="protein sequence ID" value="CAD8169697.1"/>
    <property type="molecule type" value="Genomic_DNA"/>
</dbReference>
<evidence type="ECO:0000313" key="2">
    <source>
        <dbReference type="Proteomes" id="UP000689195"/>
    </source>
</evidence>
<keyword evidence="2" id="KW-1185">Reference proteome</keyword>
<proteinExistence type="predicted"/>
<sequence>MNKSLFLNNFINKQQICEYFGNVLLATDYSGQIVLILCNGEIITFQLIQQKQWLKTSQLRVIPQTEIIQLNDYNLQLNGNGRKFFLLQVDERYEFKVSIWKRGHKANWIFQQSLKLYSHSDFLSINLNGNILMVNHLKMIILWEFNQTQTKLTRVQSLSLESNLACFNENYNVIAAKLQYRIVLLKRVNQMWVKYQNIKTEQVVFMQFFKNRLILMTKYLYMYKMDEQFQFQLEKKIQSNFFQNEPQFCLFMGSIVIAQLPSLELECHKYENNVWSQDEGYFTGKFEAHQILQSKDYKKLFIYRKRYGGMVFEKKKEINEKIQQ</sequence>
<gene>
    <name evidence="1" type="ORF">PPENT_87.1.T0510203</name>
</gene>
<dbReference type="OrthoDB" id="10321138at2759"/>
<dbReference type="AlphaFoldDB" id="A0A8S1UZK1"/>
<evidence type="ECO:0000313" key="1">
    <source>
        <dbReference type="EMBL" id="CAD8169697.1"/>
    </source>
</evidence>
<reference evidence="1" key="1">
    <citation type="submission" date="2021-01" db="EMBL/GenBank/DDBJ databases">
        <authorList>
            <consortium name="Genoscope - CEA"/>
            <person name="William W."/>
        </authorList>
    </citation>
    <scope>NUCLEOTIDE SEQUENCE</scope>
</reference>
<organism evidence="1 2">
    <name type="scientific">Paramecium pentaurelia</name>
    <dbReference type="NCBI Taxonomy" id="43138"/>
    <lineage>
        <taxon>Eukaryota</taxon>
        <taxon>Sar</taxon>
        <taxon>Alveolata</taxon>
        <taxon>Ciliophora</taxon>
        <taxon>Intramacronucleata</taxon>
        <taxon>Oligohymenophorea</taxon>
        <taxon>Peniculida</taxon>
        <taxon>Parameciidae</taxon>
        <taxon>Paramecium</taxon>
    </lineage>
</organism>
<dbReference type="Proteomes" id="UP000689195">
    <property type="component" value="Unassembled WGS sequence"/>
</dbReference>
<name>A0A8S1UZK1_9CILI</name>
<protein>
    <submittedName>
        <fullName evidence="1">Uncharacterized protein</fullName>
    </submittedName>
</protein>